<sequence length="302" mass="33598">MSRGVIIGICITMALLTILTMVALVVESKKSEALRERTRLIQTEAEALPDVKTVDYSQFETIVGGDGREMVLIPAGSFTMGGGPEGDFDEQPQRVIYLDAYYMDKHEVTNADYARFAKMLKRPIPTIPVFEDDVNLLKGETQPVVGVTWIDAFAYCKWAGKRLPTEAEWEKAARGENGQTFPWGDTFNTKLANGRGEEDGFKYSAPIGSFEQGRSPYGLYDMAGNVSEWVSDWYDQFYYKTSPFKNPQGPAEPDINKVLVYRGGSFNSSPHDLRASKRFGGAHADRGESSVGIRCARDLNVQ</sequence>
<gene>
    <name evidence="3" type="ORF">MNODULE_16550</name>
</gene>
<keyword evidence="1" id="KW-0472">Membrane</keyword>
<evidence type="ECO:0000256" key="1">
    <source>
        <dbReference type="SAM" id="Phobius"/>
    </source>
</evidence>
<dbReference type="Gene3D" id="3.90.1580.10">
    <property type="entry name" value="paralog of FGE (formylglycine-generating enzyme)"/>
    <property type="match status" value="1"/>
</dbReference>
<dbReference type="InterPro" id="IPR042095">
    <property type="entry name" value="SUMF_sf"/>
</dbReference>
<accession>A0A7X6DS36</accession>
<comment type="caution">
    <text evidence="3">The sequence shown here is derived from an EMBL/GenBank/DDBJ whole genome shotgun (WGS) entry which is preliminary data.</text>
</comment>
<dbReference type="SUPFAM" id="SSF56436">
    <property type="entry name" value="C-type lectin-like"/>
    <property type="match status" value="1"/>
</dbReference>
<keyword evidence="1" id="KW-0812">Transmembrane</keyword>
<dbReference type="InterPro" id="IPR016187">
    <property type="entry name" value="CTDL_fold"/>
</dbReference>
<dbReference type="EMBL" id="VTOW01000003">
    <property type="protein sequence ID" value="NKE72362.1"/>
    <property type="molecule type" value="Genomic_DNA"/>
</dbReference>
<proteinExistence type="predicted"/>
<dbReference type="InterPro" id="IPR005532">
    <property type="entry name" value="SUMF_dom"/>
</dbReference>
<dbReference type="Pfam" id="PF03781">
    <property type="entry name" value="FGE-sulfatase"/>
    <property type="match status" value="1"/>
</dbReference>
<keyword evidence="1" id="KW-1133">Transmembrane helix</keyword>
<dbReference type="PANTHER" id="PTHR23150:SF19">
    <property type="entry name" value="FORMYLGLYCINE-GENERATING ENZYME"/>
    <property type="match status" value="1"/>
</dbReference>
<dbReference type="GO" id="GO:0120147">
    <property type="term" value="F:formylglycine-generating oxidase activity"/>
    <property type="evidence" value="ECO:0007669"/>
    <property type="project" value="TreeGrafter"/>
</dbReference>
<feature type="domain" description="Sulfatase-modifying factor enzyme-like" evidence="2">
    <location>
        <begin position="68"/>
        <end position="297"/>
    </location>
</feature>
<dbReference type="RefSeq" id="WP_168061920.1">
    <property type="nucleotide sequence ID" value="NZ_VTOW01000003.1"/>
</dbReference>
<evidence type="ECO:0000313" key="4">
    <source>
        <dbReference type="Proteomes" id="UP000534783"/>
    </source>
</evidence>
<dbReference type="AlphaFoldDB" id="A0A7X6DS36"/>
<dbReference type="PANTHER" id="PTHR23150">
    <property type="entry name" value="SULFATASE MODIFYING FACTOR 1, 2"/>
    <property type="match status" value="1"/>
</dbReference>
<reference evidence="3 4" key="1">
    <citation type="journal article" date="2020" name="Nature">
        <title>Bacterial chemolithoautotrophy via manganese oxidation.</title>
        <authorList>
            <person name="Yu H."/>
            <person name="Leadbetter J.R."/>
        </authorList>
    </citation>
    <scope>NUCLEOTIDE SEQUENCE [LARGE SCALE GENOMIC DNA]</scope>
    <source>
        <strain evidence="3 4">Mn-1</strain>
    </source>
</reference>
<organism evidence="3 4">
    <name type="scientific">Candidatus Manganitrophus noduliformans</name>
    <dbReference type="NCBI Taxonomy" id="2606439"/>
    <lineage>
        <taxon>Bacteria</taxon>
        <taxon>Pseudomonadati</taxon>
        <taxon>Nitrospirota</taxon>
        <taxon>Nitrospiria</taxon>
        <taxon>Candidatus Troglogloeales</taxon>
        <taxon>Candidatus Manganitrophaceae</taxon>
        <taxon>Candidatus Manganitrophus</taxon>
    </lineage>
</organism>
<dbReference type="InterPro" id="IPR051043">
    <property type="entry name" value="Sulfatase_Mod_Factor_Kinase"/>
</dbReference>
<evidence type="ECO:0000313" key="3">
    <source>
        <dbReference type="EMBL" id="NKE72362.1"/>
    </source>
</evidence>
<protein>
    <submittedName>
        <fullName evidence="3">Formylglycine-generating enzyme family protein</fullName>
    </submittedName>
</protein>
<dbReference type="Proteomes" id="UP000534783">
    <property type="component" value="Unassembled WGS sequence"/>
</dbReference>
<evidence type="ECO:0000259" key="2">
    <source>
        <dbReference type="Pfam" id="PF03781"/>
    </source>
</evidence>
<keyword evidence="4" id="KW-1185">Reference proteome</keyword>
<name>A0A7X6DS36_9BACT</name>
<feature type="transmembrane region" description="Helical" evidence="1">
    <location>
        <begin position="6"/>
        <end position="26"/>
    </location>
</feature>